<sequence>MVASANATGKPNDSTTFGTTFAIDDPLTEGLEITSKVIDNVQGLYLSSSQDKNLTLVMYVDLGFTGVIILIFIAVEKILPKVGTMPPKRKFKHIPPIASAAPQNSSNRCPSHHEQGQQSIPSPLPVSAPSTTHSGVNTIAQSTPAHEASNECRFPVLDWRLQEKFDVDLNDGQMFEIVERHCRERYKEHRSTCHKKYKELKLEGKDPIQHKPSIVKTQDDWEWMCAHFESEGFLKRSAAATRNRAKIPYNHHGGTISFVATREALSTQEEPVGPIELFRRMHSTAKGRDNQLVESHYKEMVELQ</sequence>
<dbReference type="Proteomes" id="UP000594638">
    <property type="component" value="Unassembled WGS sequence"/>
</dbReference>
<comment type="caution">
    <text evidence="4">The sequence shown here is derived from an EMBL/GenBank/DDBJ whole genome shotgun (WGS) entry which is preliminary data.</text>
</comment>
<dbReference type="AlphaFoldDB" id="A0A8S0VLP4"/>
<keyword evidence="3" id="KW-0472">Membrane</keyword>
<gene>
    <name evidence="4" type="ORF">OLEA9_A079803</name>
</gene>
<feature type="region of interest" description="Disordered" evidence="2">
    <location>
        <begin position="98"/>
        <end position="137"/>
    </location>
</feature>
<accession>A0A8S0VLP4</accession>
<comment type="subunit">
    <text evidence="1">Homodimer.</text>
</comment>
<comment type="similarity">
    <text evidence="1">Belongs to the plant dirigent protein family.</text>
</comment>
<feature type="transmembrane region" description="Helical" evidence="3">
    <location>
        <begin position="56"/>
        <end position="75"/>
    </location>
</feature>
<dbReference type="InterPro" id="IPR004252">
    <property type="entry name" value="Probable_transposase_24"/>
</dbReference>
<dbReference type="Gramene" id="OE9A079803T1">
    <property type="protein sequence ID" value="OE9A079803C1"/>
    <property type="gene ID" value="OE9A079803"/>
</dbReference>
<comment type="function">
    <text evidence="1">Dirigent proteins impart stereoselectivity on the phenoxy radical-coupling reaction, yielding optically active lignans from two molecules of coniferyl alcohol in the biosynthesis of lignans, flavonolignans, and alkaloids and thus plays a central role in plant secondary metabolism.</text>
</comment>
<proteinExistence type="inferred from homology"/>
<dbReference type="EMBL" id="CACTIH010009402">
    <property type="protein sequence ID" value="CAA3030886.1"/>
    <property type="molecule type" value="Genomic_DNA"/>
</dbReference>
<dbReference type="OrthoDB" id="1921870at2759"/>
<dbReference type="PANTHER" id="PTHR21495">
    <property type="entry name" value="NUCLEOPORIN-RELATED"/>
    <property type="match status" value="1"/>
</dbReference>
<dbReference type="Pfam" id="PF03018">
    <property type="entry name" value="Dirigent"/>
    <property type="match status" value="1"/>
</dbReference>
<keyword evidence="3" id="KW-1133">Transmembrane helix</keyword>
<reference evidence="4 5" key="1">
    <citation type="submission" date="2019-12" db="EMBL/GenBank/DDBJ databases">
        <authorList>
            <person name="Alioto T."/>
            <person name="Alioto T."/>
            <person name="Gomez Garrido J."/>
        </authorList>
    </citation>
    <scope>NUCLEOTIDE SEQUENCE [LARGE SCALE GENOMIC DNA]</scope>
</reference>
<evidence type="ECO:0000256" key="1">
    <source>
        <dbReference type="RuleBase" id="RU363099"/>
    </source>
</evidence>
<protein>
    <recommendedName>
        <fullName evidence="1">Dirigent protein</fullName>
    </recommendedName>
</protein>
<keyword evidence="5" id="KW-1185">Reference proteome</keyword>
<dbReference type="InterPro" id="IPR004265">
    <property type="entry name" value="Dirigent"/>
</dbReference>
<evidence type="ECO:0000313" key="4">
    <source>
        <dbReference type="EMBL" id="CAA3030886.1"/>
    </source>
</evidence>
<name>A0A8S0VLP4_OLEEU</name>
<feature type="compositionally biased region" description="Polar residues" evidence="2">
    <location>
        <begin position="128"/>
        <end position="137"/>
    </location>
</feature>
<keyword evidence="1" id="KW-0052">Apoplast</keyword>
<evidence type="ECO:0000256" key="2">
    <source>
        <dbReference type="SAM" id="MobiDB-lite"/>
    </source>
</evidence>
<keyword evidence="3" id="KW-0812">Transmembrane</keyword>
<comment type="subcellular location">
    <subcellularLocation>
        <location evidence="1">Secreted</location>
        <location evidence="1">Extracellular space</location>
        <location evidence="1">Apoplast</location>
    </subcellularLocation>
</comment>
<dbReference type="Pfam" id="PF03004">
    <property type="entry name" value="Transposase_24"/>
    <property type="match status" value="1"/>
</dbReference>
<keyword evidence="1" id="KW-0964">Secreted</keyword>
<organism evidence="4 5">
    <name type="scientific">Olea europaea subsp. europaea</name>
    <dbReference type="NCBI Taxonomy" id="158383"/>
    <lineage>
        <taxon>Eukaryota</taxon>
        <taxon>Viridiplantae</taxon>
        <taxon>Streptophyta</taxon>
        <taxon>Embryophyta</taxon>
        <taxon>Tracheophyta</taxon>
        <taxon>Spermatophyta</taxon>
        <taxon>Magnoliopsida</taxon>
        <taxon>eudicotyledons</taxon>
        <taxon>Gunneridae</taxon>
        <taxon>Pentapetalae</taxon>
        <taxon>asterids</taxon>
        <taxon>lamiids</taxon>
        <taxon>Lamiales</taxon>
        <taxon>Oleaceae</taxon>
        <taxon>Oleeae</taxon>
        <taxon>Olea</taxon>
    </lineage>
</organism>
<evidence type="ECO:0000256" key="3">
    <source>
        <dbReference type="SAM" id="Phobius"/>
    </source>
</evidence>
<evidence type="ECO:0000313" key="5">
    <source>
        <dbReference type="Proteomes" id="UP000594638"/>
    </source>
</evidence>
<dbReference type="GO" id="GO:0048046">
    <property type="term" value="C:apoplast"/>
    <property type="evidence" value="ECO:0007669"/>
    <property type="project" value="UniProtKB-SubCell"/>
</dbReference>